<feature type="domain" description="Gfo/Idh/MocA-like oxidoreductase N-terminal" evidence="1">
    <location>
        <begin position="2"/>
        <end position="119"/>
    </location>
</feature>
<dbReference type="RefSeq" id="WP_230501545.1">
    <property type="nucleotide sequence ID" value="NZ_CAKJTJ010000012.1"/>
</dbReference>
<comment type="caution">
    <text evidence="3">The sequence shown here is derived from an EMBL/GenBank/DDBJ whole genome shotgun (WGS) entry which is preliminary data.</text>
</comment>
<proteinExistence type="predicted"/>
<dbReference type="PANTHER" id="PTHR43054">
    <property type="match status" value="1"/>
</dbReference>
<dbReference type="SUPFAM" id="SSF55347">
    <property type="entry name" value="Glyceraldehyde-3-phosphate dehydrogenase-like, C-terminal domain"/>
    <property type="match status" value="1"/>
</dbReference>
<dbReference type="InterPro" id="IPR000683">
    <property type="entry name" value="Gfo/Idh/MocA-like_OxRdtase_N"/>
</dbReference>
<dbReference type="EMBL" id="CAKJTJ010000012">
    <property type="protein sequence ID" value="CAG9621662.1"/>
    <property type="molecule type" value="Genomic_DNA"/>
</dbReference>
<evidence type="ECO:0000313" key="4">
    <source>
        <dbReference type="Proteomes" id="UP000789833"/>
    </source>
</evidence>
<dbReference type="SUPFAM" id="SSF51735">
    <property type="entry name" value="NAD(P)-binding Rossmann-fold domains"/>
    <property type="match status" value="1"/>
</dbReference>
<accession>A0ABM8YNU1</accession>
<keyword evidence="4" id="KW-1185">Reference proteome</keyword>
<evidence type="ECO:0000313" key="3">
    <source>
        <dbReference type="EMBL" id="CAG9621662.1"/>
    </source>
</evidence>
<reference evidence="3 4" key="1">
    <citation type="submission" date="2021-10" db="EMBL/GenBank/DDBJ databases">
        <authorList>
            <person name="Criscuolo A."/>
        </authorList>
    </citation>
    <scope>NUCLEOTIDE SEQUENCE [LARGE SCALE GENOMIC DNA]</scope>
    <source>
        <strain evidence="4">CIP 111883</strain>
    </source>
</reference>
<protein>
    <submittedName>
        <fullName evidence="3">Scyllo-inositol 2-dehydrogenase (NADP(+)) IolU</fullName>
        <ecNumber evidence="3">1.1.1.371</ecNumber>
    </submittedName>
</protein>
<dbReference type="Pfam" id="PF22725">
    <property type="entry name" value="GFO_IDH_MocA_C3"/>
    <property type="match status" value="1"/>
</dbReference>
<dbReference type="Pfam" id="PF01408">
    <property type="entry name" value="GFO_IDH_MocA"/>
    <property type="match status" value="1"/>
</dbReference>
<evidence type="ECO:0000259" key="2">
    <source>
        <dbReference type="Pfam" id="PF22725"/>
    </source>
</evidence>
<keyword evidence="3" id="KW-0560">Oxidoreductase</keyword>
<dbReference type="Gene3D" id="3.40.50.720">
    <property type="entry name" value="NAD(P)-binding Rossmann-like Domain"/>
    <property type="match status" value="1"/>
</dbReference>
<dbReference type="InterPro" id="IPR055170">
    <property type="entry name" value="GFO_IDH_MocA-like_dom"/>
</dbReference>
<sequence>MVRFGIIGTNRITESFIDAARELNDFKLSAIYSRKQETATDFAAKYDVEHTYTDLNEFAKSEHTDAVYIASPNSLHSSQAITCMQHGKHVICEKPFASTSKEVEQMIDVARRNDVVLMEAMKSTVLPNFITIKENLHKIGKVRRYCASYCQYSSRYDKYKEGIVLNAFKPEFSNGALMDIGIYTIYPMVALFGKPKFLHASSYMLSTGVDGQGSIMFTFDEMEATVNYSKIADSFLPTEIQGEAGSMIIDKIHTPENVRILYRNGSEEVLTVSQLSKSMYYEAKEFIDLINSGKKESSLNSHNNSLQTIKLIEEARRITGIVYPADLTNNERDRH</sequence>
<dbReference type="PANTHER" id="PTHR43054:SF1">
    <property type="entry name" value="SCYLLO-INOSITOL 2-DEHYDROGENASE (NADP(+)) IOLU"/>
    <property type="match status" value="1"/>
</dbReference>
<dbReference type="EC" id="1.1.1.371" evidence="3"/>
<dbReference type="Proteomes" id="UP000789833">
    <property type="component" value="Unassembled WGS sequence"/>
</dbReference>
<dbReference type="Gene3D" id="3.30.360.10">
    <property type="entry name" value="Dihydrodipicolinate Reductase, domain 2"/>
    <property type="match status" value="1"/>
</dbReference>
<name>A0ABM8YNU1_9BACI</name>
<dbReference type="GO" id="GO:0102497">
    <property type="term" value="F:scyllo-inositol dehydrogenase (NADP+) activity"/>
    <property type="evidence" value="ECO:0007669"/>
    <property type="project" value="UniProtKB-EC"/>
</dbReference>
<feature type="domain" description="GFO/IDH/MocA-like oxidoreductase" evidence="2">
    <location>
        <begin position="138"/>
        <end position="247"/>
    </location>
</feature>
<organism evidence="3 4">
    <name type="scientific">Sutcliffiella rhizosphaerae</name>
    <dbReference type="NCBI Taxonomy" id="2880967"/>
    <lineage>
        <taxon>Bacteria</taxon>
        <taxon>Bacillati</taxon>
        <taxon>Bacillota</taxon>
        <taxon>Bacilli</taxon>
        <taxon>Bacillales</taxon>
        <taxon>Bacillaceae</taxon>
        <taxon>Sutcliffiella</taxon>
    </lineage>
</organism>
<dbReference type="InterPro" id="IPR036291">
    <property type="entry name" value="NAD(P)-bd_dom_sf"/>
</dbReference>
<gene>
    <name evidence="3" type="primary">iolU</name>
    <name evidence="3" type="ORF">BACCIP111883_02435</name>
</gene>
<evidence type="ECO:0000259" key="1">
    <source>
        <dbReference type="Pfam" id="PF01408"/>
    </source>
</evidence>